<dbReference type="Proteomes" id="UP000885320">
    <property type="component" value="Unassembled WGS sequence"/>
</dbReference>
<dbReference type="Proteomes" id="UP000320106">
    <property type="component" value="Unassembled WGS sequence"/>
</dbReference>
<dbReference type="Proteomes" id="UP000839587">
    <property type="component" value="Unassembled WGS sequence"/>
</dbReference>
<dbReference type="EMBL" id="RMTL01000011">
    <property type="protein sequence ID" value="MFK57144.1"/>
    <property type="molecule type" value="Genomic_DNA"/>
</dbReference>
<dbReference type="Proteomes" id="UP000839515">
    <property type="component" value="Unassembled WGS sequence"/>
</dbReference>
<dbReference type="Proteomes" id="UP000866740">
    <property type="component" value="Unassembled WGS sequence"/>
</dbReference>
<dbReference type="Proteomes" id="UP000839922">
    <property type="component" value="Unassembled WGS sequence"/>
</dbReference>
<evidence type="ECO:0000256" key="5">
    <source>
        <dbReference type="ARBA" id="ARBA00053685"/>
    </source>
</evidence>
<evidence type="ECO:0000313" key="48">
    <source>
        <dbReference type="EMBL" id="PDN80692.1"/>
    </source>
</evidence>
<evidence type="ECO:0000313" key="12">
    <source>
        <dbReference type="EMBL" id="EBM1206425.1"/>
    </source>
</evidence>
<evidence type="ECO:0000313" key="31">
    <source>
        <dbReference type="EMBL" id="MGD29574.1"/>
    </source>
</evidence>
<dbReference type="EMBL" id="UGWV01000002">
    <property type="protein sequence ID" value="SUF94419.1"/>
    <property type="molecule type" value="Genomic_DNA"/>
</dbReference>
<dbReference type="EMBL" id="NPLM01000014">
    <property type="protein sequence ID" value="PDN80692.1"/>
    <property type="molecule type" value="Genomic_DNA"/>
</dbReference>
<evidence type="ECO:0000259" key="8">
    <source>
        <dbReference type="PROSITE" id="PS50995"/>
    </source>
</evidence>
<evidence type="ECO:0000313" key="36">
    <source>
        <dbReference type="EMBL" id="MIT91661.1"/>
    </source>
</evidence>
<evidence type="ECO:0000313" key="46">
    <source>
        <dbReference type="EMBL" id="OEH95640.1"/>
    </source>
</evidence>
<evidence type="ECO:0000256" key="2">
    <source>
        <dbReference type="ARBA" id="ARBA00023015"/>
    </source>
</evidence>
<dbReference type="Proteomes" id="UP000290660">
    <property type="component" value="Unassembled WGS sequence"/>
</dbReference>
<accession>A0A0F7JB26</accession>
<dbReference type="EMBL" id="QWJL01000013">
    <property type="protein sequence ID" value="RIP27327.1"/>
    <property type="molecule type" value="Genomic_DNA"/>
</dbReference>
<evidence type="ECO:0000313" key="52">
    <source>
        <dbReference type="EMBL" id="RXL15393.1"/>
    </source>
</evidence>
<dbReference type="EMBL" id="AAGKKO010000002">
    <property type="protein sequence ID" value="EBP0322199.1"/>
    <property type="molecule type" value="Genomic_DNA"/>
</dbReference>
<evidence type="ECO:0000313" key="29">
    <source>
        <dbReference type="EMBL" id="MFK69802.1"/>
    </source>
</evidence>
<dbReference type="EMBL" id="RSTN01000009">
    <property type="protein sequence ID" value="MIU20376.1"/>
    <property type="molecule type" value="Genomic_DNA"/>
</dbReference>
<evidence type="ECO:0000313" key="27">
    <source>
        <dbReference type="EMBL" id="MER43085.1"/>
    </source>
</evidence>
<dbReference type="Proteomes" id="UP000254463">
    <property type="component" value="Unassembled WGS sequence"/>
</dbReference>
<dbReference type="EMBL" id="AAGHGY010000003">
    <property type="protein sequence ID" value="EBN9540014.1"/>
    <property type="molecule type" value="Genomic_DNA"/>
</dbReference>
<evidence type="ECO:0000313" key="54">
    <source>
        <dbReference type="EMBL" id="SUF36822.1"/>
    </source>
</evidence>
<evidence type="ECO:0000313" key="9">
    <source>
        <dbReference type="EMBL" id="AMG26715.1"/>
    </source>
</evidence>
<dbReference type="Proteomes" id="UP000885417">
    <property type="component" value="Unassembled WGS sequence"/>
</dbReference>
<dbReference type="EMBL" id="AAKOJA010000010">
    <property type="protein sequence ID" value="ECT9426442.1"/>
    <property type="molecule type" value="Genomic_DNA"/>
</dbReference>
<dbReference type="Pfam" id="PF01047">
    <property type="entry name" value="MarR"/>
    <property type="match status" value="1"/>
</dbReference>
<dbReference type="PROSITE" id="PS50995">
    <property type="entry name" value="HTH_MARR_2"/>
    <property type="match status" value="1"/>
</dbReference>
<dbReference type="Proteomes" id="UP000839511">
    <property type="component" value="Unassembled WGS sequence"/>
</dbReference>
<evidence type="ECO:0000313" key="62">
    <source>
        <dbReference type="Proteomes" id="UP000251994"/>
    </source>
</evidence>
<protein>
    <recommendedName>
        <fullName evidence="6">Transcriptional repressor MprA</fullName>
    </recommendedName>
    <alternativeName>
        <fullName evidence="7">Protein EmrR</fullName>
    </alternativeName>
</protein>
<evidence type="ECO:0000256" key="6">
    <source>
        <dbReference type="ARBA" id="ARBA00069476"/>
    </source>
</evidence>
<dbReference type="GeneID" id="44981443"/>
<dbReference type="EMBL" id="AAGDOF010000003">
    <property type="protein sequence ID" value="EBM7373337.1"/>
    <property type="molecule type" value="Genomic_DNA"/>
</dbReference>
<dbReference type="EMBL" id="RWAH01000001">
    <property type="protein sequence ID" value="MMS75101.1"/>
    <property type="molecule type" value="Genomic_DNA"/>
</dbReference>
<evidence type="ECO:0000313" key="67">
    <source>
        <dbReference type="Proteomes" id="UP000290660"/>
    </source>
</evidence>
<feature type="domain" description="HTH marR-type" evidence="8">
    <location>
        <begin position="26"/>
        <end position="160"/>
    </location>
</feature>
<dbReference type="EMBL" id="RNKS01000020">
    <property type="protein sequence ID" value="MGD29574.1"/>
    <property type="molecule type" value="Genomic_DNA"/>
</dbReference>
<dbReference type="EMBL" id="AAMGXV010000004">
    <property type="protein sequence ID" value="EDH2515720.1"/>
    <property type="molecule type" value="Genomic_DNA"/>
</dbReference>
<accession>A0A0F5B9T1</accession>
<dbReference type="Proteomes" id="UP000885302">
    <property type="component" value="Unassembled WGS sequence"/>
</dbReference>
<reference evidence="63 64" key="8">
    <citation type="submission" date="2018-06" db="EMBL/GenBank/DDBJ databases">
        <authorList>
            <consortium name="Pathogen Informatics"/>
            <person name="Doyle S."/>
        </authorList>
    </citation>
    <scope>NUCLEOTIDE SEQUENCE [LARGE SCALE GENOMIC DNA]</scope>
    <source>
        <strain evidence="55 65">NCTC10252</strain>
        <strain evidence="56 63">NCTC10718</strain>
        <strain evidence="57 64">NCTC6385</strain>
        <strain evidence="54 66">NCTC9854</strain>
    </source>
</reference>
<dbReference type="EMBL" id="CP030219">
    <property type="protein sequence ID" value="AXD70758.1"/>
    <property type="molecule type" value="Genomic_DNA"/>
</dbReference>
<dbReference type="Proteomes" id="UP000839917">
    <property type="component" value="Unassembled WGS sequence"/>
</dbReference>
<dbReference type="EMBL" id="AAGODW010000009">
    <property type="protein sequence ID" value="EBQ1843629.1"/>
    <property type="molecule type" value="Genomic_DNA"/>
</dbReference>
<dbReference type="EMBL" id="QDLQ01000009">
    <property type="protein sequence ID" value="PVI96588.1"/>
    <property type="molecule type" value="Genomic_DNA"/>
</dbReference>
<reference evidence="10 62" key="7">
    <citation type="submission" date="2018-06" db="EMBL/GenBank/DDBJ databases">
        <title>Completed Genome Sequences of 32 Strains from Various Serotypes of Salmonella enterica.</title>
        <authorList>
            <person name="Nash J.H.E."/>
            <person name="Robertson J."/>
            <person name="Bessonov K."/>
        </authorList>
    </citation>
    <scope>NUCLEOTIDE SEQUENCE [LARGE SCALE GENOMIC DNA]</scope>
    <source>
        <strain evidence="10 62">SA20021456</strain>
    </source>
</reference>
<reference evidence="27" key="11">
    <citation type="submission" date="2018-10" db="EMBL/GenBank/DDBJ databases">
        <authorList>
            <consortium name="PulseNet: The National Subtyping Network for Foodborne Disease Surveillance"/>
            <person name="Tarr C.L."/>
            <person name="Trees E."/>
            <person name="Katz L.S."/>
            <person name="Carleton-Romer H.A."/>
            <person name="Stroika S."/>
            <person name="Kucerova Z."/>
            <person name="Roache K.F."/>
            <person name="Sabol A.L."/>
            <person name="Besser J."/>
            <person name="Gerner-Smidt P."/>
        </authorList>
    </citation>
    <scope>NUCLEOTIDE SEQUENCE [LARGE SCALE GENOMIC DNA]</scope>
    <source>
        <strain evidence="21">08-0470</strain>
        <strain evidence="17">2012K-0227</strain>
        <strain evidence="22">2015AM-1378</strain>
        <strain evidence="24">PNUSAS018503</strain>
        <strain evidence="43">PNUSAS038541</strain>
        <strain evidence="15">PNUSAS043708</strain>
        <strain evidence="12">PNUSAS046051</strain>
        <strain evidence="45">PNUSAS052121</strain>
        <strain evidence="13">PNUSAS052182</strain>
        <strain evidence="14">PNUSAS052603</strain>
        <strain evidence="42">PNUSAS056479</strain>
        <strain evidence="29">PNUSAS057377</strain>
        <strain evidence="27">PNUSAS057480</strain>
        <strain evidence="44">PNUSAS058308</strain>
        <strain evidence="31">PNUSAS058450</strain>
        <strain evidence="30">PNUSAS059279</strain>
        <strain evidence="33">PNUSAS059687</strain>
        <strain evidence="32">PNUSAS059688</strain>
        <strain evidence="28">PNUSAS059842</strain>
        <strain evidence="23">PNUSAS096846</strain>
        <strain evidence="25">PNUSAS109059</strain>
        <strain evidence="26">PNUSAS109563</strain>
    </source>
</reference>
<dbReference type="NCBIfam" id="NF008122">
    <property type="entry name" value="PRK10870.1"/>
    <property type="match status" value="1"/>
</dbReference>
<dbReference type="Proteomes" id="UP000839526">
    <property type="component" value="Unassembled WGS sequence"/>
</dbReference>
<evidence type="ECO:0000313" key="51">
    <source>
        <dbReference type="EMBL" id="RIP27327.1"/>
    </source>
</evidence>
<dbReference type="InterPro" id="IPR023187">
    <property type="entry name" value="Tscrpt_reg_MarR-type_CS"/>
</dbReference>
<dbReference type="PANTHER" id="PTHR42756">
    <property type="entry name" value="TRANSCRIPTIONAL REGULATOR, MARR"/>
    <property type="match status" value="1"/>
</dbReference>
<evidence type="ECO:0000313" key="32">
    <source>
        <dbReference type="EMBL" id="MHI22502.1"/>
    </source>
</evidence>
<evidence type="ECO:0000313" key="19">
    <source>
        <dbReference type="EMBL" id="EBQ1843629.1"/>
    </source>
</evidence>
<dbReference type="Proteomes" id="UP000885264">
    <property type="component" value="Unassembled WGS sequence"/>
</dbReference>
<dbReference type="FunFam" id="1.10.10.10:FF:000111">
    <property type="entry name" value="Transcriptional repressor MprA"/>
    <property type="match status" value="1"/>
</dbReference>
<dbReference type="EMBL" id="RSEO01000048">
    <property type="protein sequence ID" value="RXQ24546.1"/>
    <property type="molecule type" value="Genomic_DNA"/>
</dbReference>
<evidence type="ECO:0000313" key="63">
    <source>
        <dbReference type="Proteomes" id="UP000254332"/>
    </source>
</evidence>
<dbReference type="EMBL" id="RSUZ01000009">
    <property type="protein sequence ID" value="MIV63436.1"/>
    <property type="molecule type" value="Genomic_DNA"/>
</dbReference>
<dbReference type="OMA" id="DNRNKML"/>
<keyword evidence="2" id="KW-0805">Transcription regulation</keyword>
<evidence type="ECO:0000313" key="65">
    <source>
        <dbReference type="Proteomes" id="UP000254597"/>
    </source>
</evidence>
<dbReference type="EMBL" id="SDIQ01000060">
    <property type="protein sequence ID" value="RXL15393.1"/>
    <property type="molecule type" value="Genomic_DNA"/>
</dbReference>
<evidence type="ECO:0000256" key="4">
    <source>
        <dbReference type="ARBA" id="ARBA00023163"/>
    </source>
</evidence>
<dbReference type="Proteomes" id="UP000839610">
    <property type="component" value="Unassembled WGS sequence"/>
</dbReference>
<dbReference type="Proteomes" id="UP000839509">
    <property type="component" value="Unassembled WGS sequence"/>
</dbReference>
<evidence type="ECO:0000313" key="60">
    <source>
        <dbReference type="Proteomes" id="UP000055793"/>
    </source>
</evidence>
<dbReference type="RefSeq" id="WP_000378431.1">
    <property type="nucleotide sequence ID" value="NZ_AP024347.1"/>
</dbReference>
<dbReference type="Proteomes" id="UP000839834">
    <property type="component" value="Unassembled WGS sequence"/>
</dbReference>
<reference evidence="51" key="10">
    <citation type="submission" date="2018-08" db="EMBL/GenBank/DDBJ databases">
        <title>Whole genome sequencing of Salmonella enterica serotype newport.</title>
        <authorList>
            <person name="Bell R."/>
        </authorList>
    </citation>
    <scope>NUCLEOTIDE SEQUENCE [LARGE SCALE GENOMIC DNA]</scope>
    <source>
        <strain evidence="51">CFSAN048053</strain>
    </source>
</reference>
<dbReference type="EMBL" id="ROVY01000033">
    <property type="protein sequence ID" value="MHI22502.1"/>
    <property type="molecule type" value="Genomic_DNA"/>
</dbReference>
<dbReference type="Proteomes" id="UP000852880">
    <property type="component" value="Unassembled WGS sequence"/>
</dbReference>
<evidence type="ECO:0000313" key="47">
    <source>
        <dbReference type="EMBL" id="OHJ53269.1"/>
    </source>
</evidence>
<dbReference type="EMBL" id="VFRN01000025">
    <property type="protein sequence ID" value="TPP68910.1"/>
    <property type="molecule type" value="Genomic_DNA"/>
</dbReference>
<evidence type="ECO:0000313" key="14">
    <source>
        <dbReference type="EMBL" id="EBN9540014.1"/>
    </source>
</evidence>
<evidence type="ECO:0000313" key="70">
    <source>
        <dbReference type="Proteomes" id="UP000323088"/>
    </source>
</evidence>
<dbReference type="Proteomes" id="UP000839921">
    <property type="component" value="Unassembled WGS sequence"/>
</dbReference>
<evidence type="ECO:0000313" key="42">
    <source>
        <dbReference type="EMBL" id="MLE28989.1"/>
    </source>
</evidence>
<evidence type="ECO:0000313" key="68">
    <source>
        <dbReference type="Proteomes" id="UP000320106"/>
    </source>
</evidence>
<dbReference type="AlphaFoldDB" id="A0A0F5B9T1"/>
<dbReference type="EMBL" id="UGWQ01000001">
    <property type="protein sequence ID" value="SUF69220.1"/>
    <property type="molecule type" value="Genomic_DNA"/>
</dbReference>
<organism evidence="48">
    <name type="scientific">Salmonella enterica</name>
    <name type="common">Salmonella choleraesuis</name>
    <dbReference type="NCBI Taxonomy" id="28901"/>
    <lineage>
        <taxon>Bacteria</taxon>
        <taxon>Pseudomonadati</taxon>
        <taxon>Pseudomonadota</taxon>
        <taxon>Gammaproteobacteria</taxon>
        <taxon>Enterobacterales</taxon>
        <taxon>Enterobacteriaceae</taxon>
        <taxon>Salmonella</taxon>
    </lineage>
</organism>
<evidence type="ECO:0000313" key="59">
    <source>
        <dbReference type="EMBL" id="TPQ12896.1"/>
    </source>
</evidence>
<evidence type="ECO:0000313" key="26">
    <source>
        <dbReference type="EMBL" id="EDH2515720.1"/>
    </source>
</evidence>
<dbReference type="EMBL" id="RNGN01000071">
    <property type="protein sequence ID" value="MFX64703.1"/>
    <property type="molecule type" value="Genomic_DNA"/>
</dbReference>
<dbReference type="EMBL" id="AAGLUV010000006">
    <property type="protein sequence ID" value="EBP4583948.1"/>
    <property type="molecule type" value="Genomic_DNA"/>
</dbReference>
<dbReference type="Proteomes" id="UP000839900">
    <property type="component" value="Unassembled WGS sequence"/>
</dbReference>
<dbReference type="Proteomes" id="UP000839530">
    <property type="component" value="Unassembled WGS sequence"/>
</dbReference>
<reference evidence="49 61" key="6">
    <citation type="submission" date="2018-04" db="EMBL/GenBank/DDBJ databases">
        <title>Serotype diversity and antimicrobial resistance among Salmonella enterica isolated from patients at an equine referral hospital.</title>
        <authorList>
            <person name="Leon I.M."/>
            <person name="Lawhon S.D."/>
            <person name="Norman K.N."/>
            <person name="Threadgill D.S."/>
            <person name="Ohta N."/>
            <person name="Vinasco J."/>
            <person name="Scott H.M."/>
        </authorList>
    </citation>
    <scope>NUCLEOTIDE SEQUENCE [LARGE SCALE GENOMIC DNA]</scope>
    <source>
        <strain evidence="49 61">235</strain>
    </source>
</reference>
<dbReference type="EMBL" id="RSTU01000011">
    <property type="protein sequence ID" value="MIT91661.1"/>
    <property type="molecule type" value="Genomic_DNA"/>
</dbReference>
<comment type="function">
    <text evidence="5">Negative regulator of the multidrug operon emrAB.</text>
</comment>
<dbReference type="EMBL" id="AAGBOZ010000013">
    <property type="protein sequence ID" value="EBM1206425.1"/>
    <property type="molecule type" value="Genomic_DNA"/>
</dbReference>
<dbReference type="EMBL" id="AAGKWS010000001">
    <property type="protein sequence ID" value="EBP1760920.1"/>
    <property type="molecule type" value="Genomic_DNA"/>
</dbReference>
<accession>A0A0M0PXT7</accession>
<dbReference type="EMBL" id="UGWI01000001">
    <property type="protein sequence ID" value="SUF36822.1"/>
    <property type="molecule type" value="Genomic_DNA"/>
</dbReference>
<dbReference type="Proteomes" id="UP000839920">
    <property type="component" value="Unassembled WGS sequence"/>
</dbReference>
<dbReference type="Proteomes" id="UP000885379">
    <property type="component" value="Unassembled WGS sequence"/>
</dbReference>
<dbReference type="SMART" id="SM00347">
    <property type="entry name" value="HTH_MARR"/>
    <property type="match status" value="1"/>
</dbReference>
<reference evidence="9" key="5">
    <citation type="submission" date="2017-12" db="EMBL/GenBank/DDBJ databases">
        <title>FDA database for Regulatory Grade Microbial Sequences (FDA-ARGOS): Supporting development and validation of Infectious Disease Dx tests.</title>
        <authorList>
            <person name="Pirone C."/>
            <person name="Hoffmann M."/>
            <person name="Muruvanda T."/>
            <person name="Allard M."/>
            <person name="Evans P."/>
            <person name="Tallon L."/>
            <person name="Sadzewicz L."/>
            <person name="Sengamalay N."/>
            <person name="Ott S."/>
            <person name="Godinez A."/>
            <person name="Nagaraj S."/>
            <person name="Vavikolanu K."/>
            <person name="Aluvathingal J."/>
            <person name="Nadendla S."/>
            <person name="Sichtig H."/>
        </authorList>
    </citation>
    <scope>NUCLEOTIDE SEQUENCE</scope>
    <source>
        <strain evidence="9">LT2</strain>
    </source>
</reference>
<evidence type="ECO:0000313" key="66">
    <source>
        <dbReference type="Proteomes" id="UP000254773"/>
    </source>
</evidence>
<dbReference type="Proteomes" id="UP000839925">
    <property type="component" value="Unassembled WGS sequence"/>
</dbReference>
<proteinExistence type="predicted"/>
<dbReference type="Proteomes" id="UP000320817">
    <property type="component" value="Unassembled WGS sequence"/>
</dbReference>
<evidence type="ECO:0000313" key="13">
    <source>
        <dbReference type="EMBL" id="EBM7373337.1"/>
    </source>
</evidence>
<dbReference type="Proteomes" id="UP000839919">
    <property type="component" value="Unassembled WGS sequence"/>
</dbReference>
<evidence type="ECO:0000313" key="43">
    <source>
        <dbReference type="EMBL" id="MLW01980.1"/>
    </source>
</evidence>
<sequence>MDSSFTPIEQMLKFRASRHEDFPYQEILLTRLCMHMQGKLLENRNKMLKAQGINETLFMALITLESQENHSIQPSELSCALGSSRTNATRIADELEKRGWIERRESDNDRRCLHLQLTEKGQAFLQEVLPPQHHCLHQLWSSLSTAEKDQLEHITRKLLTRLDQMEQEGTVLEALR</sequence>
<accession>A0A0N1KV80</accession>
<evidence type="ECO:0000313" key="24">
    <source>
        <dbReference type="EMBL" id="ECT9426442.1"/>
    </source>
</evidence>
<keyword evidence="1" id="KW-0678">Repressor</keyword>
<dbReference type="Proteomes" id="UP000885410">
    <property type="component" value="Unassembled WGS sequence"/>
</dbReference>
<dbReference type="Proteomes" id="UP000254332">
    <property type="component" value="Unassembled WGS sequence"/>
</dbReference>
<evidence type="ECO:0000313" key="25">
    <source>
        <dbReference type="EMBL" id="EDG1739882.1"/>
    </source>
</evidence>
<evidence type="ECO:0000256" key="7">
    <source>
        <dbReference type="ARBA" id="ARBA00083197"/>
    </source>
</evidence>
<dbReference type="EMBL" id="AAGZYR010000001">
    <property type="protein sequence ID" value="EBT8032592.1"/>
    <property type="molecule type" value="Genomic_DNA"/>
</dbReference>
<evidence type="ECO:0000313" key="45">
    <source>
        <dbReference type="EMBL" id="MMS75101.1"/>
    </source>
</evidence>
<evidence type="ECO:0000313" key="18">
    <source>
        <dbReference type="EMBL" id="EBP4583948.1"/>
    </source>
</evidence>
<dbReference type="Proteomes" id="UP000873581">
    <property type="component" value="Unassembled WGS sequence"/>
</dbReference>
<evidence type="ECO:0000313" key="64">
    <source>
        <dbReference type="Proteomes" id="UP000254463"/>
    </source>
</evidence>
<dbReference type="EMBL" id="AAGIXZ010000002">
    <property type="protein sequence ID" value="EBO5703526.1"/>
    <property type="molecule type" value="Genomic_DNA"/>
</dbReference>
<evidence type="ECO:0000313" key="49">
    <source>
        <dbReference type="EMBL" id="PVI96588.1"/>
    </source>
</evidence>
<dbReference type="EMBL" id="RUTY01000003">
    <property type="protein sequence ID" value="MLE28989.1"/>
    <property type="molecule type" value="Genomic_DNA"/>
</dbReference>
<keyword evidence="3" id="KW-0238">DNA-binding</keyword>
<evidence type="ECO:0000313" key="50">
    <source>
        <dbReference type="EMBL" id="QEP95855.1"/>
    </source>
</evidence>
<evidence type="ECO:0000313" key="58">
    <source>
        <dbReference type="EMBL" id="TPP68910.1"/>
    </source>
</evidence>
<reference evidence="60" key="1">
    <citation type="submission" date="2015-12" db="EMBL/GenBank/DDBJ databases">
        <title>FDA database for Regulatory Grade Microbial Sequences (FDA-ARGOS): Supporting development and validation of Infectious Disease Dx tests.</title>
        <authorList>
            <person name="Pirone C."/>
            <person name="Hoffmann M."/>
            <person name="Muruvanda T."/>
            <person name="Allard M."/>
            <person name="Evans P."/>
            <person name="Tallon L."/>
            <person name="Sadzewicz L."/>
            <person name="Sengamalay N."/>
            <person name="Ott S."/>
            <person name="Godinez A."/>
            <person name="Nagaraj S."/>
            <person name="Nadendla S."/>
            <person name="Sichtig H."/>
        </authorList>
    </citation>
    <scope>NUCLEOTIDE SEQUENCE [LARGE SCALE GENOMIC DNA]</scope>
    <source>
        <strain evidence="60">LT2</strain>
    </source>
</reference>
<reference evidence="47" key="3">
    <citation type="submission" date="2016-09" db="EMBL/GenBank/DDBJ databases">
        <title>Whole genome sequencing of Salmonella enterica.</title>
        <authorList>
            <person name="Bell R."/>
        </authorList>
    </citation>
    <scope>NUCLEOTIDE SEQUENCE [LARGE SCALE GENOMIC DNA]</scope>
    <source>
        <strain evidence="47">CFSAN044929</strain>
    </source>
</reference>
<evidence type="ECO:0000313" key="23">
    <source>
        <dbReference type="EMBL" id="ECR8157495.1"/>
    </source>
</evidence>
<evidence type="ECO:0000313" key="17">
    <source>
        <dbReference type="EMBL" id="EBP1760920.1"/>
    </source>
</evidence>
<dbReference type="InterPro" id="IPR036388">
    <property type="entry name" value="WH-like_DNA-bd_sf"/>
</dbReference>
<dbReference type="EMBL" id="RMEA01000033">
    <property type="protein sequence ID" value="MER43085.1"/>
    <property type="molecule type" value="Genomic_DNA"/>
</dbReference>
<dbReference type="EMBL" id="AAGWGZ010000006">
    <property type="protein sequence ID" value="EBS6847905.1"/>
    <property type="molecule type" value="Genomic_DNA"/>
</dbReference>
<dbReference type="SUPFAM" id="SSF46785">
    <property type="entry name" value="Winged helix' DNA-binding domain"/>
    <property type="match status" value="1"/>
</dbReference>
<dbReference type="Proteomes" id="UP000885418">
    <property type="component" value="Unassembled WGS sequence"/>
</dbReference>
<dbReference type="EMBL" id="RMUA01000013">
    <property type="protein sequence ID" value="MFK69802.1"/>
    <property type="molecule type" value="Genomic_DNA"/>
</dbReference>
<evidence type="ECO:0000313" key="15">
    <source>
        <dbReference type="EMBL" id="EBO5703526.1"/>
    </source>
</evidence>
<dbReference type="Proteomes" id="UP000885364">
    <property type="component" value="Unassembled WGS sequence"/>
</dbReference>
<dbReference type="Proteomes" id="UP000254597">
    <property type="component" value="Unassembled WGS sequence"/>
</dbReference>
<dbReference type="EMBL" id="UGWP01000004">
    <property type="protein sequence ID" value="SUF56198.1"/>
    <property type="molecule type" value="Genomic_DNA"/>
</dbReference>
<dbReference type="Proteomes" id="UP000323088">
    <property type="component" value="Chromosome"/>
</dbReference>
<evidence type="ECO:0000256" key="1">
    <source>
        <dbReference type="ARBA" id="ARBA00022491"/>
    </source>
</evidence>
<dbReference type="Proteomes" id="UP000254773">
    <property type="component" value="Unassembled WGS sequence"/>
</dbReference>
<evidence type="ECO:0000313" key="22">
    <source>
        <dbReference type="EMBL" id="EBT8032592.1"/>
    </source>
</evidence>
<reference evidence="52" key="13">
    <citation type="submission" date="2019-01" db="EMBL/GenBank/DDBJ databases">
        <title>Whole genome sequencing of Salmonella enterica.</title>
        <authorList>
            <person name="Cao G."/>
        </authorList>
    </citation>
    <scope>NUCLEOTIDE SEQUENCE [LARGE SCALE GENOMIC DNA]</scope>
    <source>
        <strain evidence="52">CFSAN074594</strain>
    </source>
</reference>
<dbReference type="EMBL" id="MJEL01000045">
    <property type="protein sequence ID" value="OEH95640.1"/>
    <property type="molecule type" value="Genomic_DNA"/>
</dbReference>
<dbReference type="PANTHER" id="PTHR42756:SF1">
    <property type="entry name" value="TRANSCRIPTIONAL REPRESSOR OF EMRAB OPERON"/>
    <property type="match status" value="1"/>
</dbReference>
<dbReference type="EMBL" id="RSUV01000004">
    <property type="protein sequence ID" value="MIV43443.1"/>
    <property type="molecule type" value="Genomic_DNA"/>
</dbReference>
<evidence type="ECO:0000313" key="39">
    <source>
        <dbReference type="EMBL" id="MIV43443.1"/>
    </source>
</evidence>
<dbReference type="Proteomes" id="UP000839918">
    <property type="component" value="Unassembled WGS sequence"/>
</dbReference>
<dbReference type="EMBL" id="AAACVH010000002">
    <property type="protein sequence ID" value="EAA8663834.1"/>
    <property type="molecule type" value="Genomic_DNA"/>
</dbReference>
<dbReference type="PRINTS" id="PR00598">
    <property type="entry name" value="HTHMARR"/>
</dbReference>
<dbReference type="EMBL" id="CP043773">
    <property type="protein sequence ID" value="QEP95855.1"/>
    <property type="molecule type" value="Genomic_DNA"/>
</dbReference>
<dbReference type="EMBL" id="RSTW01000001">
    <property type="protein sequence ID" value="MIT42070.1"/>
    <property type="molecule type" value="Genomic_DNA"/>
</dbReference>
<evidence type="ECO:0000313" key="69">
    <source>
        <dbReference type="Proteomes" id="UP000320817"/>
    </source>
</evidence>
<dbReference type="EMBL" id="RSTY01000002">
    <property type="protein sequence ID" value="MIU24113.1"/>
    <property type="molecule type" value="Genomic_DNA"/>
</dbReference>
<evidence type="ECO:0000313" key="20">
    <source>
        <dbReference type="EMBL" id="EBQ7134054.1"/>
    </source>
</evidence>
<evidence type="ECO:0000313" key="16">
    <source>
        <dbReference type="EMBL" id="EBP0322199.1"/>
    </source>
</evidence>
<dbReference type="EMBL" id="RSMR01000004">
    <property type="protein sequence ID" value="MIK91154.1"/>
    <property type="molecule type" value="Genomic_DNA"/>
</dbReference>
<reference evidence="48" key="4">
    <citation type="submission" date="2017-08" db="EMBL/GenBank/DDBJ databases">
        <title>Whole genome sequencing of Salmonella enterica.</title>
        <authorList>
            <person name="Bell R."/>
            <person name="Levy K."/>
        </authorList>
    </citation>
    <scope>NUCLEOTIDE SEQUENCE [LARGE SCALE GENOMIC DNA]</scope>
    <source>
        <strain evidence="48">CFSAN060805</strain>
    </source>
</reference>
<dbReference type="Proteomes" id="UP000055793">
    <property type="component" value="Chromosome"/>
</dbReference>
<name>A0A0F5B9T1_SALER</name>
<dbReference type="Proteomes" id="UP000885414">
    <property type="component" value="Unassembled WGS sequence"/>
</dbReference>
<evidence type="ECO:0000313" key="34">
    <source>
        <dbReference type="EMBL" id="MIK91154.1"/>
    </source>
</evidence>
<evidence type="ECO:0000313" key="11">
    <source>
        <dbReference type="EMBL" id="EAA8663834.1"/>
    </source>
</evidence>
<dbReference type="EMBL" id="CP014051">
    <property type="protein sequence ID" value="AMG26715.1"/>
    <property type="molecule type" value="Genomic_DNA"/>
</dbReference>
<dbReference type="GO" id="GO:0003677">
    <property type="term" value="F:DNA binding"/>
    <property type="evidence" value="ECO:0007669"/>
    <property type="project" value="UniProtKB-KW"/>
</dbReference>
<dbReference type="InterPro" id="IPR036390">
    <property type="entry name" value="WH_DNA-bd_sf"/>
</dbReference>
<dbReference type="EMBL" id="AAKHLQ010000013">
    <property type="protein sequence ID" value="ECR8157495.1"/>
    <property type="molecule type" value="Genomic_DNA"/>
</dbReference>
<evidence type="ECO:0000313" key="30">
    <source>
        <dbReference type="EMBL" id="MFX64703.1"/>
    </source>
</evidence>
<dbReference type="PROSITE" id="PS01117">
    <property type="entry name" value="HTH_MARR_1"/>
    <property type="match status" value="1"/>
</dbReference>
<evidence type="ECO:0000313" key="35">
    <source>
        <dbReference type="EMBL" id="MIT42070.1"/>
    </source>
</evidence>
<dbReference type="GO" id="GO:0003700">
    <property type="term" value="F:DNA-binding transcription factor activity"/>
    <property type="evidence" value="ECO:0007669"/>
    <property type="project" value="InterPro"/>
</dbReference>
<dbReference type="EMBL" id="MLTE01000005">
    <property type="protein sequence ID" value="OHJ53269.1"/>
    <property type="molecule type" value="Genomic_DNA"/>
</dbReference>
<dbReference type="Proteomes" id="UP000885336">
    <property type="component" value="Unassembled WGS sequence"/>
</dbReference>
<dbReference type="Proteomes" id="UP000839926">
    <property type="component" value="Unassembled WGS sequence"/>
</dbReference>
<dbReference type="Gene3D" id="1.10.10.10">
    <property type="entry name" value="Winged helix-like DNA-binding domain superfamily/Winged helix DNA-binding domain"/>
    <property type="match status" value="1"/>
</dbReference>
<evidence type="ECO:0000313" key="21">
    <source>
        <dbReference type="EMBL" id="EBS6847905.1"/>
    </source>
</evidence>
<evidence type="ECO:0000313" key="28">
    <source>
        <dbReference type="EMBL" id="MFK57144.1"/>
    </source>
</evidence>
<evidence type="ECO:0000313" key="56">
    <source>
        <dbReference type="EMBL" id="SUF69220.1"/>
    </source>
</evidence>
<dbReference type="EMBL" id="VFRH01000007">
    <property type="protein sequence ID" value="TPQ12896.1"/>
    <property type="molecule type" value="Genomic_DNA"/>
</dbReference>
<dbReference type="EMBL" id="AAMDFX010000006">
    <property type="protein sequence ID" value="EDG1739882.1"/>
    <property type="molecule type" value="Genomic_DNA"/>
</dbReference>
<evidence type="ECO:0000313" key="44">
    <source>
        <dbReference type="EMBL" id="MMP87842.1"/>
    </source>
</evidence>
<gene>
    <name evidence="11" type="primary">mprA</name>
    <name evidence="51" type="ORF">A7D45_15645</name>
    <name evidence="39" type="ORF">A7E06_07675</name>
    <name evidence="47" type="ORF">A7S51_09115</name>
    <name evidence="20" type="ORF">AIY46_08725</name>
    <name evidence="9" type="ORF">AL463_13305</name>
    <name evidence="37" type="ORF">ASQ14_11950</name>
    <name evidence="36" type="ORF">ATP91_15350</name>
    <name evidence="35" type="ORF">ATQ15_00490</name>
    <name evidence="38" type="ORF">ATR96_04160</name>
    <name evidence="19" type="ORF">AZF90_18440</name>
    <name evidence="40" type="ORF">BA086_10075</name>
    <name evidence="46" type="ORF">BH006_03820</name>
    <name evidence="49" type="ORF">C4860_14505</name>
    <name evidence="21" type="ORF">CBX34_09365</name>
    <name evidence="24" type="ORF">CG587_18325</name>
    <name evidence="10" type="ORF">CHC34_07085</name>
    <name evidence="48" type="ORF">CIC26_23130</name>
    <name evidence="22" type="ORF">CQW68_02655</name>
    <name evidence="13" type="ORF">D3346_02020</name>
    <name evidence="14" type="ORF">D3Q81_05160</name>
    <name evidence="45" type="ORF">D9O31_00395</name>
    <name evidence="15" type="ORF">DSQ24_06665</name>
    <name evidence="12" type="ORF">DT651_13065</name>
    <name evidence="41" type="ORF">DTA53_12300</name>
    <name evidence="43" type="ORF">EAK82_17600</name>
    <name evidence="44" type="ORF">EAW95_07315</name>
    <name evidence="42" type="ORF">EBH50_03175</name>
    <name evidence="27" type="ORF">ED033_12270</name>
    <name evidence="30" type="ORF">ED173_17605</name>
    <name evidence="31" type="ORF">EE393_11370</name>
    <name evidence="28" type="ORF">EEM01_13690</name>
    <name evidence="32" type="ORF">EEM47_11565</name>
    <name evidence="33" type="ORF">EEN88_08530</name>
    <name evidence="29" type="ORF">EEN95_10955</name>
    <name evidence="53" type="ORF">EI538_23335</name>
    <name evidence="52" type="ORF">EKD96_23895</name>
    <name evidence="50" type="ORF">F1527_05295</name>
    <name evidence="23" type="ORF">F2D26_14480</name>
    <name evidence="16" type="ORF">FE26_05115</name>
    <name evidence="58" type="ORF">FJR52_21600</name>
    <name evidence="59" type="ORF">FJR63_09725</name>
    <name evidence="26" type="ORF">GC609_10790</name>
    <name evidence="25" type="ORF">GCH85_09290</name>
    <name evidence="34" type="ORF">KO51_06060</name>
    <name evidence="55" type="ORF">NCTC10252_01430</name>
    <name evidence="56" type="ORF">NCTC10718_01984</name>
    <name evidence="57" type="ORF">NCTC6385_01305</name>
    <name evidence="54" type="ORF">NCTC9854_01057</name>
    <name evidence="17" type="ORF">ND68_00660</name>
    <name evidence="11" type="ORF">NL99_01745</name>
    <name evidence="18" type="ORF">VH79_12180</name>
</gene>
<dbReference type="EMBL" id="RVYY01000008">
    <property type="protein sequence ID" value="MMP87842.1"/>
    <property type="molecule type" value="Genomic_DNA"/>
</dbReference>
<dbReference type="Proteomes" id="UP000251994">
    <property type="component" value="Chromosome"/>
</dbReference>
<dbReference type="Proteomes" id="UP000885283">
    <property type="component" value="Unassembled WGS sequence"/>
</dbReference>
<reference evidence="16" key="9">
    <citation type="submission" date="2018-07" db="EMBL/GenBank/DDBJ databases">
        <authorList>
            <consortium name="GenomeTrakr network: Whole genome sequencing for foodborne pathogen traceback"/>
        </authorList>
    </citation>
    <scope>NUCLEOTIDE SEQUENCE [LARGE SCALE GENOMIC DNA]</scope>
    <source>
        <strain evidence="37">ADRDL-15-6557</strain>
        <strain evidence="16">CFSAN012624</strain>
        <strain evidence="36">CFSAN034428</strain>
        <strain evidence="35">CFSAN034452</strain>
        <strain evidence="20">CFSAN036024</strain>
        <strain evidence="19">CFSAN047025</strain>
        <strain evidence="39">CFSAN048114</strain>
        <strain evidence="18">FDA00008842</strain>
        <strain evidence="40">FDA00010322</strain>
        <strain evidence="41">FDA00013282</strain>
        <strain evidence="34">FLUFL-1338</strain>
        <strain evidence="11">FLUFL-367</strain>
        <strain evidence="38">MOD1-Lipp-451</strain>
    </source>
</reference>
<dbReference type="EMBL" id="RTRY01000010">
    <property type="protein sequence ID" value="MJX47654.1"/>
    <property type="molecule type" value="Genomic_DNA"/>
</dbReference>
<dbReference type="Proteomes" id="UP000839618">
    <property type="component" value="Unassembled WGS sequence"/>
</dbReference>
<evidence type="ECO:0000313" key="38">
    <source>
        <dbReference type="EMBL" id="MIU24113.1"/>
    </source>
</evidence>
<dbReference type="EMBL" id="RNUA01000023">
    <property type="protein sequence ID" value="MHS97900.1"/>
    <property type="molecule type" value="Genomic_DNA"/>
</dbReference>
<dbReference type="InterPro" id="IPR000835">
    <property type="entry name" value="HTH_MarR-typ"/>
</dbReference>
<evidence type="ECO:0000313" key="40">
    <source>
        <dbReference type="EMBL" id="MIV63436.1"/>
    </source>
</evidence>
<evidence type="ECO:0000313" key="55">
    <source>
        <dbReference type="EMBL" id="SUF56198.1"/>
    </source>
</evidence>
<dbReference type="Proteomes" id="UP000839536">
    <property type="component" value="Unassembled WGS sequence"/>
</dbReference>
<evidence type="ECO:0000313" key="37">
    <source>
        <dbReference type="EMBL" id="MIU20376.1"/>
    </source>
</evidence>
<dbReference type="Proteomes" id="UP000245912">
    <property type="component" value="Unassembled WGS sequence"/>
</dbReference>
<dbReference type="SMR" id="A0A0F5B9T1"/>
<evidence type="ECO:0000256" key="3">
    <source>
        <dbReference type="ARBA" id="ARBA00023125"/>
    </source>
</evidence>
<keyword evidence="4" id="KW-0804">Transcription</keyword>
<reference evidence="53 67" key="12">
    <citation type="submission" date="2018-12" db="EMBL/GenBank/DDBJ databases">
        <title>Identification of serotype of rogose Salmonella by whole genome sequencing.</title>
        <authorList>
            <person name="Sacchi C.T."/>
            <person name="Goncalves C.R."/>
            <person name="Tiba-Casas M.R."/>
        </authorList>
    </citation>
    <scope>NUCLEOTIDE SEQUENCE [LARGE SCALE GENOMIC DNA]</scope>
    <source>
        <strain evidence="53 67">169_17</strain>
    </source>
</reference>
<evidence type="ECO:0000313" key="33">
    <source>
        <dbReference type="EMBL" id="MHS97900.1"/>
    </source>
</evidence>
<dbReference type="EMBL" id="RVIJ01000018">
    <property type="protein sequence ID" value="MLW01980.1"/>
    <property type="molecule type" value="Genomic_DNA"/>
</dbReference>
<dbReference type="Proteomes" id="UP000885256">
    <property type="component" value="Unassembled WGS sequence"/>
</dbReference>
<evidence type="ECO:0000313" key="41">
    <source>
        <dbReference type="EMBL" id="MJX47654.1"/>
    </source>
</evidence>
<dbReference type="Proteomes" id="UP000885392">
    <property type="component" value="Unassembled WGS sequence"/>
</dbReference>
<evidence type="ECO:0000313" key="10">
    <source>
        <dbReference type="EMBL" id="AXD70758.1"/>
    </source>
</evidence>
<dbReference type="Proteomes" id="UP000885317">
    <property type="component" value="Unassembled WGS sequence"/>
</dbReference>
<reference evidence="50 70" key="15">
    <citation type="submission" date="2019-09" db="EMBL/GenBank/DDBJ databases">
        <title>Analyses of genetics and pathogenesis of a Salmonella species QH with narrow spectrum of antibiotic resistance isolated from Yak.</title>
        <authorList>
            <person name="Han S."/>
        </authorList>
    </citation>
    <scope>NUCLEOTIDE SEQUENCE [LARGE SCALE GENOMIC DNA]</scope>
    <source>
        <strain evidence="50 70">QH</strain>
    </source>
</reference>
<dbReference type="Proteomes" id="UP000839924">
    <property type="component" value="Unassembled WGS sequence"/>
</dbReference>
<evidence type="ECO:0000313" key="53">
    <source>
        <dbReference type="EMBL" id="RXQ24546.1"/>
    </source>
</evidence>
<evidence type="ECO:0000313" key="61">
    <source>
        <dbReference type="Proteomes" id="UP000245912"/>
    </source>
</evidence>
<dbReference type="EMBL" id="AAGPWX010000005">
    <property type="protein sequence ID" value="EBQ7134054.1"/>
    <property type="molecule type" value="Genomic_DNA"/>
</dbReference>
<reference evidence="46" key="2">
    <citation type="submission" date="2016-09" db="EMBL/GenBank/DDBJ databases">
        <title>Whole Genome Sequencing of Salmonella enterica subsp. enterica serovar Nottingham.</title>
        <authorList>
            <person name="Zheng J."/>
            <person name="Wang H."/>
        </authorList>
    </citation>
    <scope>NUCLEOTIDE SEQUENCE [LARGE SCALE GENOMIC DNA]</scope>
    <source>
        <strain evidence="46">CFSAN055411</strain>
    </source>
</reference>
<dbReference type="Proteomes" id="UP000839904">
    <property type="component" value="Unassembled WGS sequence"/>
</dbReference>
<dbReference type="Proteomes" id="UP000839513">
    <property type="component" value="Unassembled WGS sequence"/>
</dbReference>
<reference evidence="68 69" key="14">
    <citation type="submission" date="2019-06" db="EMBL/GenBank/DDBJ databases">
        <title>Comparative genome anaysis of Salmonella and Staphylococcus aureus isolated from China.</title>
        <authorList>
            <person name="Li L."/>
        </authorList>
    </citation>
    <scope>NUCLEOTIDE SEQUENCE [LARGE SCALE GENOMIC DNA]</scope>
    <source>
        <strain evidence="59 68">GSJ/2016-Sal.-012</strain>
        <strain evidence="58 69">GSJ/2017-Sal.-008</strain>
    </source>
</reference>
<evidence type="ECO:0000313" key="57">
    <source>
        <dbReference type="EMBL" id="SUF94419.1"/>
    </source>
</evidence>